<evidence type="ECO:0000256" key="4">
    <source>
        <dbReference type="ARBA" id="ARBA00022519"/>
    </source>
</evidence>
<dbReference type="GO" id="GO:0006629">
    <property type="term" value="P:lipid metabolic process"/>
    <property type="evidence" value="ECO:0007669"/>
    <property type="project" value="InterPro"/>
</dbReference>
<sequence length="375" mass="42866">MAIPDPARPAPAWPFWAVLLLPPLEVLGALRGGWSVLLVPACAFVLVGLLDRALPPDRSNPAPGAPDRLDGHILLLRIWPPIQALTLFWTLWYAARAPHLGFWEFYFLFYGMGALTGAIGIVYAHELMHRASRADRWRADLLLAMVLYSHFRSEHLLVHHVAVATPRDAVTARYNEGFPHFFWRVLRECPRSAWRAEARRLTRQGRSAFARANPFWRYAALQGTMLALALLLAGPIGLLLFLWQALVAIWMLELTNYIEHYGLTCKYLGGGRFEPPRAHHSWNAPQRASNRLLINLQRHSDHHGRPDRPYPLLQLPGRDIAPELPLGYPAMAFLAAIPPLWRRRMNPAVRAWRKRHYPEITDWQPYKTGRHPGLD</sequence>
<protein>
    <submittedName>
        <fullName evidence="14">Alkane 1-monooxygenase</fullName>
    </submittedName>
</protein>
<evidence type="ECO:0000256" key="7">
    <source>
        <dbReference type="ARBA" id="ARBA00022989"/>
    </source>
</evidence>
<dbReference type="AlphaFoldDB" id="A0A6L7G8J1"/>
<evidence type="ECO:0000256" key="9">
    <source>
        <dbReference type="ARBA" id="ARBA00023004"/>
    </source>
</evidence>
<evidence type="ECO:0000259" key="13">
    <source>
        <dbReference type="Pfam" id="PF00487"/>
    </source>
</evidence>
<dbReference type="Proteomes" id="UP000477911">
    <property type="component" value="Unassembled WGS sequence"/>
</dbReference>
<dbReference type="InterPro" id="IPR005804">
    <property type="entry name" value="FA_desaturase_dom"/>
</dbReference>
<keyword evidence="4" id="KW-0997">Cell inner membrane</keyword>
<dbReference type="PANTHER" id="PTHR38674">
    <property type="entry name" value="ALKANE 1-MONOOXYGENASE 1"/>
    <property type="match status" value="1"/>
</dbReference>
<reference evidence="14 15" key="1">
    <citation type="submission" date="2019-12" db="EMBL/GenBank/DDBJ databases">
        <authorList>
            <person name="Li M."/>
        </authorList>
    </citation>
    <scope>NUCLEOTIDE SEQUENCE [LARGE SCALE GENOMIC DNA]</scope>
    <source>
        <strain evidence="14 15">GBMRC 2024</strain>
    </source>
</reference>
<evidence type="ECO:0000256" key="2">
    <source>
        <dbReference type="ARBA" id="ARBA00010823"/>
    </source>
</evidence>
<dbReference type="RefSeq" id="WP_160895960.1">
    <property type="nucleotide sequence ID" value="NZ_WUMU01000021.1"/>
</dbReference>
<proteinExistence type="inferred from homology"/>
<gene>
    <name evidence="14" type="ORF">GR170_18550</name>
</gene>
<evidence type="ECO:0000313" key="14">
    <source>
        <dbReference type="EMBL" id="MXN19838.1"/>
    </source>
</evidence>
<keyword evidence="9" id="KW-0408">Iron</keyword>
<feature type="transmembrane region" description="Helical" evidence="12">
    <location>
        <begin position="226"/>
        <end position="252"/>
    </location>
</feature>
<keyword evidence="7 12" id="KW-1133">Transmembrane helix</keyword>
<dbReference type="GO" id="GO:0046872">
    <property type="term" value="F:metal ion binding"/>
    <property type="evidence" value="ECO:0007669"/>
    <property type="project" value="UniProtKB-KW"/>
</dbReference>
<keyword evidence="8" id="KW-0560">Oxidoreductase</keyword>
<keyword evidence="3" id="KW-1003">Cell membrane</keyword>
<comment type="subcellular location">
    <subcellularLocation>
        <location evidence="1">Cell inner membrane</location>
        <topology evidence="1">Multi-pass membrane protein</topology>
    </subcellularLocation>
</comment>
<keyword evidence="5 12" id="KW-0812">Transmembrane</keyword>
<feature type="transmembrane region" description="Helical" evidence="12">
    <location>
        <begin position="107"/>
        <end position="128"/>
    </location>
</feature>
<feature type="domain" description="Fatty acid desaturase" evidence="13">
    <location>
        <begin position="103"/>
        <end position="332"/>
    </location>
</feature>
<comment type="caution">
    <text evidence="14">The sequence shown here is derived from an EMBL/GenBank/DDBJ whole genome shotgun (WGS) entry which is preliminary data.</text>
</comment>
<dbReference type="GO" id="GO:0005886">
    <property type="term" value="C:plasma membrane"/>
    <property type="evidence" value="ECO:0007669"/>
    <property type="project" value="UniProtKB-SubCell"/>
</dbReference>
<organism evidence="14 15">
    <name type="scientific">Pseudooceanicola albus</name>
    <dbReference type="NCBI Taxonomy" id="2692189"/>
    <lineage>
        <taxon>Bacteria</taxon>
        <taxon>Pseudomonadati</taxon>
        <taxon>Pseudomonadota</taxon>
        <taxon>Alphaproteobacteria</taxon>
        <taxon>Rhodobacterales</taxon>
        <taxon>Paracoccaceae</taxon>
        <taxon>Pseudooceanicola</taxon>
    </lineage>
</organism>
<feature type="transmembrane region" description="Helical" evidence="12">
    <location>
        <begin position="36"/>
        <end position="54"/>
    </location>
</feature>
<keyword evidence="15" id="KW-1185">Reference proteome</keyword>
<dbReference type="PANTHER" id="PTHR38674:SF1">
    <property type="entry name" value="ALKANE 1-MONOOXYGENASE 1"/>
    <property type="match status" value="1"/>
</dbReference>
<evidence type="ECO:0000256" key="10">
    <source>
        <dbReference type="ARBA" id="ARBA00023033"/>
    </source>
</evidence>
<accession>A0A6L7G8J1</accession>
<dbReference type="InterPro" id="IPR033885">
    <property type="entry name" value="AlkB/XylM"/>
</dbReference>
<name>A0A6L7G8J1_9RHOB</name>
<evidence type="ECO:0000256" key="5">
    <source>
        <dbReference type="ARBA" id="ARBA00022692"/>
    </source>
</evidence>
<evidence type="ECO:0000256" key="12">
    <source>
        <dbReference type="SAM" id="Phobius"/>
    </source>
</evidence>
<dbReference type="CDD" id="cd03512">
    <property type="entry name" value="Alkane-hydroxylase"/>
    <property type="match status" value="1"/>
</dbReference>
<dbReference type="Pfam" id="PF00487">
    <property type="entry name" value="FA_desaturase"/>
    <property type="match status" value="1"/>
</dbReference>
<keyword evidence="10 14" id="KW-0503">Monooxygenase</keyword>
<comment type="similarity">
    <text evidence="2">Belongs to the fatty acid desaturase type 1 family. AlkB subfamily.</text>
</comment>
<evidence type="ECO:0000256" key="3">
    <source>
        <dbReference type="ARBA" id="ARBA00022475"/>
    </source>
</evidence>
<dbReference type="GO" id="GO:0004497">
    <property type="term" value="F:monooxygenase activity"/>
    <property type="evidence" value="ECO:0007669"/>
    <property type="project" value="UniProtKB-KW"/>
</dbReference>
<keyword evidence="6" id="KW-0479">Metal-binding</keyword>
<feature type="transmembrane region" description="Helical" evidence="12">
    <location>
        <begin position="74"/>
        <end position="95"/>
    </location>
</feature>
<evidence type="ECO:0000313" key="15">
    <source>
        <dbReference type="Proteomes" id="UP000477911"/>
    </source>
</evidence>
<keyword evidence="11 12" id="KW-0472">Membrane</keyword>
<evidence type="ECO:0000256" key="11">
    <source>
        <dbReference type="ARBA" id="ARBA00023136"/>
    </source>
</evidence>
<evidence type="ECO:0000256" key="1">
    <source>
        <dbReference type="ARBA" id="ARBA00004429"/>
    </source>
</evidence>
<evidence type="ECO:0000256" key="8">
    <source>
        <dbReference type="ARBA" id="ARBA00023002"/>
    </source>
</evidence>
<dbReference type="EMBL" id="WUMU01000021">
    <property type="protein sequence ID" value="MXN19838.1"/>
    <property type="molecule type" value="Genomic_DNA"/>
</dbReference>
<evidence type="ECO:0000256" key="6">
    <source>
        <dbReference type="ARBA" id="ARBA00022723"/>
    </source>
</evidence>